<feature type="transmembrane region" description="Helical" evidence="1">
    <location>
        <begin position="75"/>
        <end position="94"/>
    </location>
</feature>
<dbReference type="EMBL" id="JASMQC010000131">
    <property type="protein sequence ID" value="KAK1928107.1"/>
    <property type="molecule type" value="Genomic_DNA"/>
</dbReference>
<reference evidence="2" key="1">
    <citation type="submission" date="2023-08" db="EMBL/GenBank/DDBJ databases">
        <title>Reference Genome Resource for the Citrus Pathogen Phytophthora citrophthora.</title>
        <authorList>
            <person name="Moller H."/>
            <person name="Coetzee B."/>
            <person name="Rose L.J."/>
            <person name="Van Niekerk J.M."/>
        </authorList>
    </citation>
    <scope>NUCLEOTIDE SEQUENCE</scope>
    <source>
        <strain evidence="2">STE-U-9442</strain>
    </source>
</reference>
<comment type="caution">
    <text evidence="2">The sequence shown here is derived from an EMBL/GenBank/DDBJ whole genome shotgun (WGS) entry which is preliminary data.</text>
</comment>
<dbReference type="Proteomes" id="UP001259832">
    <property type="component" value="Unassembled WGS sequence"/>
</dbReference>
<keyword evidence="1" id="KW-0472">Membrane</keyword>
<keyword evidence="1" id="KW-1133">Transmembrane helix</keyword>
<keyword evidence="3" id="KW-1185">Reference proteome</keyword>
<sequence length="336" mass="38948">MQTVGDVLSSLEFLCGFLVWFCRALLLTRIHSLDFGYVTILRIHSLDFGYVTILRYVVWCVRGMRYALARTVGDVLSSLEFLCGFLVWFCRALLLTRIHSLDFGYVTILRYVVWCVRGMRYATVGDVLSSLEFLCGFLVWFCRALLLTRIHSLDFGYVTILRYVVWCVRGMRYATVGDVLSSLEFLCGFLVWFCRALLLTRIHSLDFGYVTILRSKWVRTVGDVLSSLEFLCGFLVWFCRALLLTRIHSLDFGYVTILRYVVWCVRGMRYATVGDVLSSLEFLCGFLVWFCRALLLTRIHSLDFGYVTILRYVVWCVRGMRYATVGDVLSSLDSEW</sequence>
<protein>
    <submittedName>
        <fullName evidence="2">Uncharacterized protein</fullName>
    </submittedName>
</protein>
<evidence type="ECO:0000313" key="3">
    <source>
        <dbReference type="Proteomes" id="UP001259832"/>
    </source>
</evidence>
<proteinExistence type="predicted"/>
<organism evidence="2 3">
    <name type="scientific">Phytophthora citrophthora</name>
    <dbReference type="NCBI Taxonomy" id="4793"/>
    <lineage>
        <taxon>Eukaryota</taxon>
        <taxon>Sar</taxon>
        <taxon>Stramenopiles</taxon>
        <taxon>Oomycota</taxon>
        <taxon>Peronosporomycetes</taxon>
        <taxon>Peronosporales</taxon>
        <taxon>Peronosporaceae</taxon>
        <taxon>Phytophthora</taxon>
    </lineage>
</organism>
<accession>A0AAD9FY26</accession>
<evidence type="ECO:0000256" key="1">
    <source>
        <dbReference type="SAM" id="Phobius"/>
    </source>
</evidence>
<gene>
    <name evidence="2" type="ORF">P3T76_016430</name>
</gene>
<feature type="transmembrane region" description="Helical" evidence="1">
    <location>
        <begin position="48"/>
        <end position="68"/>
    </location>
</feature>
<name>A0AAD9FY26_9STRA</name>
<evidence type="ECO:0000313" key="2">
    <source>
        <dbReference type="EMBL" id="KAK1928107.1"/>
    </source>
</evidence>
<dbReference type="AlphaFoldDB" id="A0AAD9FY26"/>
<keyword evidence="1" id="KW-0812">Transmembrane</keyword>
<feature type="transmembrane region" description="Helical" evidence="1">
    <location>
        <begin position="7"/>
        <end position="28"/>
    </location>
</feature>